<reference evidence="5" key="1">
    <citation type="submission" date="2015-07" db="EMBL/GenBank/DDBJ databases">
        <title>Draft Genome Sequences of Anaerolinea thermolimosa IMO-1, Bellilinea caldifistulae GOMI-1, Leptolinea tardivitalis YMTK-2, Levilinea saccharolytica KIBI-1,Longilinea arvoryzae KOME-1, Previously Described as Members of the Anaerolineaceae (Chloroflexi).</title>
        <authorList>
            <person name="Sekiguchi Y."/>
            <person name="Ohashi A."/>
            <person name="Matsuura N."/>
            <person name="Tourlousse M.D."/>
        </authorList>
    </citation>
    <scope>NUCLEOTIDE SEQUENCE [LARGE SCALE GENOMIC DNA]</scope>
    <source>
        <strain evidence="5">KOME-1</strain>
    </source>
</reference>
<keyword evidence="6" id="KW-1185">Reference proteome</keyword>
<accession>A0A0K8MYN7</accession>
<dbReference type="PANTHER" id="PTHR44942">
    <property type="entry name" value="METHYLTRANSF_11 DOMAIN-CONTAINING PROTEIN"/>
    <property type="match status" value="1"/>
</dbReference>
<dbReference type="Proteomes" id="UP000055060">
    <property type="component" value="Unassembled WGS sequence"/>
</dbReference>
<feature type="domain" description="Methyltransferase type 11" evidence="4">
    <location>
        <begin position="43"/>
        <end position="132"/>
    </location>
</feature>
<evidence type="ECO:0000256" key="1">
    <source>
        <dbReference type="ARBA" id="ARBA00008361"/>
    </source>
</evidence>
<dbReference type="InterPro" id="IPR013216">
    <property type="entry name" value="Methyltransf_11"/>
</dbReference>
<dbReference type="CDD" id="cd02440">
    <property type="entry name" value="AdoMet_MTases"/>
    <property type="match status" value="1"/>
</dbReference>
<proteinExistence type="inferred from homology"/>
<dbReference type="Gene3D" id="3.40.50.150">
    <property type="entry name" value="Vaccinia Virus protein VP39"/>
    <property type="match status" value="1"/>
</dbReference>
<evidence type="ECO:0000256" key="2">
    <source>
        <dbReference type="ARBA" id="ARBA00022603"/>
    </source>
</evidence>
<evidence type="ECO:0000313" key="6">
    <source>
        <dbReference type="Proteomes" id="UP000055060"/>
    </source>
</evidence>
<dbReference type="Pfam" id="PF08241">
    <property type="entry name" value="Methyltransf_11"/>
    <property type="match status" value="1"/>
</dbReference>
<dbReference type="GO" id="GO:0032259">
    <property type="term" value="P:methylation"/>
    <property type="evidence" value="ECO:0007669"/>
    <property type="project" value="UniProtKB-KW"/>
</dbReference>
<dbReference type="GO" id="GO:0008757">
    <property type="term" value="F:S-adenosylmethionine-dependent methyltransferase activity"/>
    <property type="evidence" value="ECO:0007669"/>
    <property type="project" value="InterPro"/>
</dbReference>
<dbReference type="STRING" id="360412.LARV_03947"/>
<dbReference type="EMBL" id="DF967973">
    <property type="protein sequence ID" value="GAP16151.1"/>
    <property type="molecule type" value="Genomic_DNA"/>
</dbReference>
<dbReference type="InterPro" id="IPR029063">
    <property type="entry name" value="SAM-dependent_MTases_sf"/>
</dbReference>
<dbReference type="AlphaFoldDB" id="A0A0K8MYN7"/>
<gene>
    <name evidence="5" type="ORF">LARV_03947</name>
</gene>
<name>A0A0K8MYN7_9CHLR</name>
<keyword evidence="3" id="KW-0808">Transferase</keyword>
<evidence type="ECO:0000313" key="5">
    <source>
        <dbReference type="EMBL" id="GAP16151.1"/>
    </source>
</evidence>
<evidence type="ECO:0000259" key="4">
    <source>
        <dbReference type="Pfam" id="PF08241"/>
    </source>
</evidence>
<sequence>MSSTHFYSSKAESYARYRWHYAPAAVDALCEIAGLNAASRVSDIGAGTGILTRCLAGRAGYVLGVEPDLQMLRAAQMPADHACGLAAGCAEALPLADGWADVLTAAQAVHWFQPLPARAEFTRVLRPGGWLALLRNRSIDSEQDQALAGLSRPEYGYRAVSASQPALNVPSEFWFGARAVQRHTFAFSFRQSWEGYLGALCSASYMPEEEDPLFPRLEQAAWAVFERFAVDGQVEVRGETELLIGQPA</sequence>
<dbReference type="InterPro" id="IPR051052">
    <property type="entry name" value="Diverse_substrate_MTase"/>
</dbReference>
<comment type="similarity">
    <text evidence="1">Belongs to the methyltransferase superfamily.</text>
</comment>
<dbReference type="PANTHER" id="PTHR44942:SF4">
    <property type="entry name" value="METHYLTRANSFERASE TYPE 11 DOMAIN-CONTAINING PROTEIN"/>
    <property type="match status" value="1"/>
</dbReference>
<dbReference type="SUPFAM" id="SSF53335">
    <property type="entry name" value="S-adenosyl-L-methionine-dependent methyltransferases"/>
    <property type="match status" value="1"/>
</dbReference>
<protein>
    <submittedName>
        <fullName evidence="5">Methylase</fullName>
    </submittedName>
</protein>
<evidence type="ECO:0000256" key="3">
    <source>
        <dbReference type="ARBA" id="ARBA00022679"/>
    </source>
</evidence>
<keyword evidence="2 5" id="KW-0489">Methyltransferase</keyword>
<dbReference type="RefSeq" id="WP_075075525.1">
    <property type="nucleotide sequence ID" value="NZ_DF967973.1"/>
</dbReference>
<organism evidence="5">
    <name type="scientific">Longilinea arvoryzae</name>
    <dbReference type="NCBI Taxonomy" id="360412"/>
    <lineage>
        <taxon>Bacteria</taxon>
        <taxon>Bacillati</taxon>
        <taxon>Chloroflexota</taxon>
        <taxon>Anaerolineae</taxon>
        <taxon>Anaerolineales</taxon>
        <taxon>Anaerolineaceae</taxon>
        <taxon>Longilinea</taxon>
    </lineage>
</organism>